<feature type="domain" description="CinA C-terminal" evidence="1">
    <location>
        <begin position="18"/>
        <end position="169"/>
    </location>
</feature>
<dbReference type="EMBL" id="BAABAE010000003">
    <property type="protein sequence ID" value="GAA3743473.1"/>
    <property type="molecule type" value="Genomic_DNA"/>
</dbReference>
<dbReference type="Pfam" id="PF02464">
    <property type="entry name" value="CinA"/>
    <property type="match status" value="1"/>
</dbReference>
<protein>
    <submittedName>
        <fullName evidence="2">CinA family protein</fullName>
    </submittedName>
</protein>
<gene>
    <name evidence="2" type="ORF">GCM10022239_18670</name>
</gene>
<dbReference type="InterPro" id="IPR036653">
    <property type="entry name" value="CinA-like_C"/>
</dbReference>
<evidence type="ECO:0000313" key="2">
    <source>
        <dbReference type="EMBL" id="GAA3743473.1"/>
    </source>
</evidence>
<sequence length="179" mass="18505">MPAHGVPAPDVPAHDVARLIAGLASRGLTLAVAESLTGGLLVAELIRPAGASAVVLGGVVAYDTELKHTLLGVDSALLAEHGPVHPDVARQLARNVRDRLAVAGRPADIGIATTGVAGPDPQGGQQPGTVFLGLSMGEETRSRRLELTGSRDEIRIRTVEEAIRWIGEALERGLVSTGE</sequence>
<evidence type="ECO:0000259" key="1">
    <source>
        <dbReference type="Pfam" id="PF02464"/>
    </source>
</evidence>
<dbReference type="Proteomes" id="UP001501004">
    <property type="component" value="Unassembled WGS sequence"/>
</dbReference>
<organism evidence="2 3">
    <name type="scientific">Leifsonella bigeumensis</name>
    <dbReference type="NCBI Taxonomy" id="433643"/>
    <lineage>
        <taxon>Bacteria</taxon>
        <taxon>Bacillati</taxon>
        <taxon>Actinomycetota</taxon>
        <taxon>Actinomycetes</taxon>
        <taxon>Micrococcales</taxon>
        <taxon>Microbacteriaceae</taxon>
        <taxon>Leifsonella</taxon>
    </lineage>
</organism>
<dbReference type="SUPFAM" id="SSF142433">
    <property type="entry name" value="CinA-like"/>
    <property type="match status" value="1"/>
</dbReference>
<dbReference type="Gene3D" id="3.90.950.20">
    <property type="entry name" value="CinA-like"/>
    <property type="match status" value="1"/>
</dbReference>
<name>A0ABP7FMB1_9MICO</name>
<reference evidence="3" key="1">
    <citation type="journal article" date="2019" name="Int. J. Syst. Evol. Microbiol.">
        <title>The Global Catalogue of Microorganisms (GCM) 10K type strain sequencing project: providing services to taxonomists for standard genome sequencing and annotation.</title>
        <authorList>
            <consortium name="The Broad Institute Genomics Platform"/>
            <consortium name="The Broad Institute Genome Sequencing Center for Infectious Disease"/>
            <person name="Wu L."/>
            <person name="Ma J."/>
        </authorList>
    </citation>
    <scope>NUCLEOTIDE SEQUENCE [LARGE SCALE GENOMIC DNA]</scope>
    <source>
        <strain evidence="3">JCM 16949</strain>
    </source>
</reference>
<dbReference type="InterPro" id="IPR008136">
    <property type="entry name" value="CinA_C"/>
</dbReference>
<comment type="caution">
    <text evidence="2">The sequence shown here is derived from an EMBL/GenBank/DDBJ whole genome shotgun (WGS) entry which is preliminary data.</text>
</comment>
<proteinExistence type="predicted"/>
<dbReference type="NCBIfam" id="TIGR00199">
    <property type="entry name" value="PncC_domain"/>
    <property type="match status" value="1"/>
</dbReference>
<evidence type="ECO:0000313" key="3">
    <source>
        <dbReference type="Proteomes" id="UP001501004"/>
    </source>
</evidence>
<accession>A0ABP7FMB1</accession>
<keyword evidence="3" id="KW-1185">Reference proteome</keyword>